<gene>
    <name evidence="7" type="ORF">CAMPLR22A2D_LOCUS3665</name>
    <name evidence="5" type="ORF">CFC21_016859</name>
    <name evidence="6" type="ORF">CFC21_075616</name>
</gene>
<evidence type="ECO:0000313" key="6">
    <source>
        <dbReference type="EMBL" id="KAF7070058.1"/>
    </source>
</evidence>
<dbReference type="Gramene" id="TraesKAR7D01G0011800.1">
    <property type="protein sequence ID" value="cds.TraesKAR7D01G0011800.1"/>
    <property type="gene ID" value="TraesKAR7D01G0011800"/>
</dbReference>
<dbReference type="PANTHER" id="PTHR43899:SF27">
    <property type="entry name" value="B-KETO ACYL REDUCTASE"/>
    <property type="match status" value="1"/>
</dbReference>
<protein>
    <submittedName>
        <fullName evidence="7">Uncharacterized protein</fullName>
    </submittedName>
</protein>
<reference evidence="5" key="3">
    <citation type="submission" date="2020-03" db="EMBL/GenBank/DDBJ databases">
        <title>The second near-complete assembly of the hexaploid bread wheat (Triticum aestivum) genome.</title>
        <authorList>
            <person name="Zimin A.V."/>
            <person name="Puiu D."/>
            <person name="Shumante A."/>
            <person name="Alonge M."/>
            <person name="Salzberg S.L."/>
        </authorList>
    </citation>
    <scope>NUCLEOTIDE SEQUENCE</scope>
    <source>
        <tissue evidence="5">Leaf</tissue>
    </source>
</reference>
<reference evidence="5" key="1">
    <citation type="journal article" date="2017" name="Gigascience">
        <title>The first near-complete assembly of the hexaploid bread wheat genome, Triticum aestivum.</title>
        <authorList>
            <person name="Zimin A.V."/>
            <person name="Puiu D."/>
            <person name="Hall R."/>
            <person name="Kingan S."/>
            <person name="Clavijo B.J."/>
            <person name="Salzberg S.L."/>
        </authorList>
    </citation>
    <scope>NUCLEOTIDE SEQUENCE</scope>
    <source>
        <tissue evidence="5">Leaf</tissue>
    </source>
</reference>
<dbReference type="PRINTS" id="PR00080">
    <property type="entry name" value="SDRFAMILY"/>
</dbReference>
<organism evidence="7 8">
    <name type="scientific">Triticum aestivum</name>
    <name type="common">Wheat</name>
    <dbReference type="NCBI Taxonomy" id="4565"/>
    <lineage>
        <taxon>Eukaryota</taxon>
        <taxon>Viridiplantae</taxon>
        <taxon>Streptophyta</taxon>
        <taxon>Embryophyta</taxon>
        <taxon>Tracheophyta</taxon>
        <taxon>Spermatophyta</taxon>
        <taxon>Magnoliopsida</taxon>
        <taxon>Liliopsida</taxon>
        <taxon>Poales</taxon>
        <taxon>Poaceae</taxon>
        <taxon>BOP clade</taxon>
        <taxon>Pooideae</taxon>
        <taxon>Triticodae</taxon>
        <taxon>Triticeae</taxon>
        <taxon>Triticinae</taxon>
        <taxon>Triticum</taxon>
    </lineage>
</organism>
<dbReference type="InterPro" id="IPR051019">
    <property type="entry name" value="VLCFA-Steroid_DH"/>
</dbReference>
<keyword evidence="2" id="KW-0521">NADP</keyword>
<evidence type="ECO:0000256" key="3">
    <source>
        <dbReference type="ARBA" id="ARBA00023002"/>
    </source>
</evidence>
<keyword evidence="3" id="KW-0560">Oxidoreductase</keyword>
<dbReference type="PANTHER" id="PTHR43899">
    <property type="entry name" value="RH59310P"/>
    <property type="match status" value="1"/>
</dbReference>
<dbReference type="InterPro" id="IPR020904">
    <property type="entry name" value="Sc_DH/Rdtase_CS"/>
</dbReference>
<dbReference type="GO" id="GO:0005783">
    <property type="term" value="C:endoplasmic reticulum"/>
    <property type="evidence" value="ECO:0007669"/>
    <property type="project" value="UniProtKB-SubCell"/>
</dbReference>
<dbReference type="EMBL" id="CM022214">
    <property type="protein sequence ID" value="KAF7001129.1"/>
    <property type="molecule type" value="Genomic_DNA"/>
</dbReference>
<comment type="subcellular location">
    <subcellularLocation>
        <location evidence="1">Endoplasmic reticulum</location>
    </subcellularLocation>
</comment>
<evidence type="ECO:0000256" key="4">
    <source>
        <dbReference type="RuleBase" id="RU000363"/>
    </source>
</evidence>
<dbReference type="PRINTS" id="PR00081">
    <property type="entry name" value="GDHRDH"/>
</dbReference>
<comment type="similarity">
    <text evidence="4">Belongs to the short-chain dehydrogenases/reductases (SDR) family.</text>
</comment>
<dbReference type="Proteomes" id="UP000280104">
    <property type="component" value="Chromosome II"/>
</dbReference>
<evidence type="ECO:0000256" key="2">
    <source>
        <dbReference type="ARBA" id="ARBA00022857"/>
    </source>
</evidence>
<reference evidence="7 8" key="2">
    <citation type="submission" date="2018-05" db="EMBL/GenBank/DDBJ databases">
        <authorList>
            <person name="Thind KAUR A."/>
        </authorList>
    </citation>
    <scope>NUCLEOTIDE SEQUENCE [LARGE SCALE GENOMIC DNA]</scope>
</reference>
<dbReference type="AlphaFoldDB" id="A0A7H4LKB3"/>
<dbReference type="OrthoDB" id="680872at2759"/>
<dbReference type="EMBL" id="CM022225">
    <property type="protein sequence ID" value="KAF7070058.1"/>
    <property type="molecule type" value="Genomic_DNA"/>
</dbReference>
<dbReference type="GO" id="GO:0016491">
    <property type="term" value="F:oxidoreductase activity"/>
    <property type="evidence" value="ECO:0007669"/>
    <property type="project" value="UniProtKB-KW"/>
</dbReference>
<dbReference type="CDD" id="cd05356">
    <property type="entry name" value="17beta-HSD1_like_SDR_c"/>
    <property type="match status" value="1"/>
</dbReference>
<dbReference type="Pfam" id="PF00106">
    <property type="entry name" value="adh_short"/>
    <property type="match status" value="1"/>
</dbReference>
<proteinExistence type="inferred from homology"/>
<dbReference type="Gramene" id="TraesKAR7D01G0011620.1">
    <property type="protein sequence ID" value="cds.TraesKAR7D01G0011620.1"/>
    <property type="gene ID" value="TraesKAR7D01G0011620"/>
</dbReference>
<name>A0A7H4LKB3_WHEAT</name>
<dbReference type="PROSITE" id="PS00061">
    <property type="entry name" value="ADH_SHORT"/>
    <property type="match status" value="1"/>
</dbReference>
<dbReference type="Proteomes" id="UP000815260">
    <property type="component" value="Chromosome 2A"/>
</dbReference>
<evidence type="ECO:0000313" key="5">
    <source>
        <dbReference type="EMBL" id="KAF7001129.1"/>
    </source>
</evidence>
<evidence type="ECO:0000313" key="8">
    <source>
        <dbReference type="Proteomes" id="UP000280104"/>
    </source>
</evidence>
<accession>A0A7H4LKB3</accession>
<dbReference type="InterPro" id="IPR002347">
    <property type="entry name" value="SDR_fam"/>
</dbReference>
<dbReference type="Gramene" id="TraesPARA_EIv1.0_2509280.1">
    <property type="protein sequence ID" value="TraesPARA_EIv1.0_2509280.1.CDS"/>
    <property type="gene ID" value="TraesPARA_EIv1.0_2509280"/>
</dbReference>
<dbReference type="Gramene" id="TraesPARA_EIv1.0_2509320.1">
    <property type="protein sequence ID" value="TraesPARA_EIv1.0_2509320.1.CDS"/>
    <property type="gene ID" value="TraesPARA_EIv1.0_2509320"/>
</dbReference>
<dbReference type="SUPFAM" id="SSF51735">
    <property type="entry name" value="NAD(P)-binding Rossmann-fold domains"/>
    <property type="match status" value="1"/>
</dbReference>
<evidence type="ECO:0000313" key="7">
    <source>
        <dbReference type="EMBL" id="SPT19051.1"/>
    </source>
</evidence>
<dbReference type="Gene3D" id="3.40.50.720">
    <property type="entry name" value="NAD(P)-binding Rossmann-like Domain"/>
    <property type="match status" value="1"/>
</dbReference>
<dbReference type="EMBL" id="LS480641">
    <property type="protein sequence ID" value="SPT19051.1"/>
    <property type="molecule type" value="Genomic_DNA"/>
</dbReference>
<sequence length="328" mass="36100">MMAWFASLVVLGSVYVAALAFRLLSHLTVCLRRPKDLRRCYGTWAVLTGPTSGIGWSVAMELARRGLNLVLVGRDPAKLRDISETISRAAPTVQTKTVLFDLSLLTTAQGEEAMRQLQQTVEELDVGLLVNNAGVLEPSAVFLHEADVEACVDMIRVNLLALTEVTAAVIPGMVNRGRGAVVNLGSASSEAIPSLPLYTMYAATKRYVARFSKCLHVEYRRKGIDVQCQAPFFVDGTMASRFAEARRFVPLTPTPDAYARAAVRWIGHGPLCVPNFRHQIMWFFAGIAPDFLQDGILLRDHLWQRNELQITRSLPEVCPIKQGGHAAA</sequence>
<evidence type="ECO:0000256" key="1">
    <source>
        <dbReference type="ARBA" id="ARBA00004240"/>
    </source>
</evidence>
<dbReference type="Proteomes" id="UP000815260">
    <property type="component" value="Chromosome 5D"/>
</dbReference>
<dbReference type="FunFam" id="3.40.50.720:FF:000137">
    <property type="entry name" value="Hydroxysteroid (17-beta) dehydrogenase 3"/>
    <property type="match status" value="1"/>
</dbReference>
<dbReference type="Gramene" id="TraesKAR7D01G0011470.1">
    <property type="protein sequence ID" value="cds.TraesKAR7D01G0011470.1"/>
    <property type="gene ID" value="TraesKAR7D01G0011470"/>
</dbReference>
<dbReference type="PIRSF" id="PIRSF000126">
    <property type="entry name" value="11-beta-HSD1"/>
    <property type="match status" value="1"/>
</dbReference>
<dbReference type="InterPro" id="IPR036291">
    <property type="entry name" value="NAD(P)-bd_dom_sf"/>
</dbReference>